<evidence type="ECO:0000313" key="3">
    <source>
        <dbReference type="EMBL" id="NEU77424.1"/>
    </source>
</evidence>
<keyword evidence="4" id="KW-1185">Reference proteome</keyword>
<accession>A0A846HMM1</accession>
<dbReference type="InterPro" id="IPR025698">
    <property type="entry name" value="2TM_dom"/>
</dbReference>
<evidence type="ECO:0000313" key="4">
    <source>
        <dbReference type="Proteomes" id="UP000031549"/>
    </source>
</evidence>
<comment type="caution">
    <text evidence="3">The sequence shown here is derived from an EMBL/GenBank/DDBJ whole genome shotgun (WGS) entry which is preliminary data.</text>
</comment>
<dbReference type="RefSeq" id="WP_039754134.1">
    <property type="nucleotide sequence ID" value="NZ_JTCM02000196.1"/>
</dbReference>
<gene>
    <name evidence="3" type="ORF">PI95_034420</name>
</gene>
<dbReference type="AlphaFoldDB" id="A0A846HMM1"/>
<name>A0A846HMM1_9CYAN</name>
<reference evidence="3 4" key="1">
    <citation type="journal article" date="2015" name="Genome Announc.">
        <title>Draft Genome Sequence of Cyanobacterium Hassallia byssoidea Strain VB512170, Isolated from Monuments in India.</title>
        <authorList>
            <person name="Singh D."/>
            <person name="Chandrababunaidu M.M."/>
            <person name="Panda A."/>
            <person name="Sen D."/>
            <person name="Bhattacharyya S."/>
            <person name="Adhikary S.P."/>
            <person name="Tripathy S."/>
        </authorList>
    </citation>
    <scope>NUCLEOTIDE SEQUENCE [LARGE SCALE GENOMIC DNA]</scope>
    <source>
        <strain evidence="3 4">VB512170</strain>
    </source>
</reference>
<feature type="domain" description="2TM" evidence="2">
    <location>
        <begin position="73"/>
        <end position="136"/>
    </location>
</feature>
<protein>
    <submittedName>
        <fullName evidence="3">2TM domain-containing protein</fullName>
    </submittedName>
</protein>
<keyword evidence="1" id="KW-0472">Membrane</keyword>
<dbReference type="EMBL" id="JTCM02000196">
    <property type="protein sequence ID" value="NEU77424.1"/>
    <property type="molecule type" value="Genomic_DNA"/>
</dbReference>
<keyword evidence="1" id="KW-1133">Transmembrane helix</keyword>
<evidence type="ECO:0000259" key="2">
    <source>
        <dbReference type="Pfam" id="PF13239"/>
    </source>
</evidence>
<evidence type="ECO:0000256" key="1">
    <source>
        <dbReference type="SAM" id="Phobius"/>
    </source>
</evidence>
<feature type="transmembrane region" description="Helical" evidence="1">
    <location>
        <begin position="86"/>
        <end position="103"/>
    </location>
</feature>
<dbReference type="Proteomes" id="UP000031549">
    <property type="component" value="Unassembled WGS sequence"/>
</dbReference>
<proteinExistence type="predicted"/>
<sequence>MNVVKQSSTRSYSQEDVREILNIALAQHSHIETELSYDQLLEIAQELSITPDLIEFAQSQWLDQQKVIQRNRVFQAHRRSKLQERLTKYAIVNACLIALNLLTGFGVPWSLYVLISWGMVRGVDAWRVFFQRQGYAYVRGASLKENRAFQKWEYQQQKM</sequence>
<keyword evidence="1" id="KW-0812">Transmembrane</keyword>
<dbReference type="Pfam" id="PF13239">
    <property type="entry name" value="2TM"/>
    <property type="match status" value="1"/>
</dbReference>
<organism evidence="3 4">
    <name type="scientific">Hassallia byssoidea VB512170</name>
    <dbReference type="NCBI Taxonomy" id="1304833"/>
    <lineage>
        <taxon>Bacteria</taxon>
        <taxon>Bacillati</taxon>
        <taxon>Cyanobacteriota</taxon>
        <taxon>Cyanophyceae</taxon>
        <taxon>Nostocales</taxon>
        <taxon>Tolypothrichaceae</taxon>
        <taxon>Hassallia</taxon>
    </lineage>
</organism>